<accession>A0A2M9Q6B3</accession>
<evidence type="ECO:0000313" key="4">
    <source>
        <dbReference type="EMBL" id="PJO43595.1"/>
    </source>
</evidence>
<comment type="caution">
    <text evidence="4">The sequence shown here is derived from an EMBL/GenBank/DDBJ whole genome shotgun (WGS) entry which is preliminary data.</text>
</comment>
<dbReference type="CDD" id="cd04301">
    <property type="entry name" value="NAT_SF"/>
    <property type="match status" value="1"/>
</dbReference>
<proteinExistence type="predicted"/>
<dbReference type="GO" id="GO:0016747">
    <property type="term" value="F:acyltransferase activity, transferring groups other than amino-acyl groups"/>
    <property type="evidence" value="ECO:0007669"/>
    <property type="project" value="InterPro"/>
</dbReference>
<feature type="domain" description="N-acetyltransferase" evidence="3">
    <location>
        <begin position="173"/>
        <end position="308"/>
    </location>
</feature>
<keyword evidence="2" id="KW-0012">Acyltransferase</keyword>
<dbReference type="Gene3D" id="3.40.630.30">
    <property type="match status" value="1"/>
</dbReference>
<keyword evidence="1 4" id="KW-0808">Transferase</keyword>
<protein>
    <submittedName>
        <fullName evidence="4">GNAT family N-acetyltransferase</fullName>
    </submittedName>
</protein>
<evidence type="ECO:0000256" key="2">
    <source>
        <dbReference type="ARBA" id="ARBA00023315"/>
    </source>
</evidence>
<evidence type="ECO:0000259" key="3">
    <source>
        <dbReference type="PROSITE" id="PS51186"/>
    </source>
</evidence>
<dbReference type="InterPro" id="IPR050680">
    <property type="entry name" value="YpeA/RimI_acetyltransf"/>
</dbReference>
<dbReference type="Pfam" id="PF00583">
    <property type="entry name" value="Acetyltransf_1"/>
    <property type="match status" value="1"/>
</dbReference>
<dbReference type="PANTHER" id="PTHR43420">
    <property type="entry name" value="ACETYLTRANSFERASE"/>
    <property type="match status" value="1"/>
</dbReference>
<dbReference type="InterPro" id="IPR000182">
    <property type="entry name" value="GNAT_dom"/>
</dbReference>
<dbReference type="PROSITE" id="PS51186">
    <property type="entry name" value="GNAT"/>
    <property type="match status" value="1"/>
</dbReference>
<gene>
    <name evidence="4" type="ORF">CWD94_11450</name>
</gene>
<name>A0A2M9Q6B3_9BACI</name>
<dbReference type="SUPFAM" id="SSF55729">
    <property type="entry name" value="Acyl-CoA N-acyltransferases (Nat)"/>
    <property type="match status" value="1"/>
</dbReference>
<evidence type="ECO:0000256" key="1">
    <source>
        <dbReference type="ARBA" id="ARBA00022679"/>
    </source>
</evidence>
<evidence type="ECO:0000313" key="5">
    <source>
        <dbReference type="Proteomes" id="UP000232101"/>
    </source>
</evidence>
<dbReference type="EMBL" id="PHQY01000594">
    <property type="protein sequence ID" value="PJO43595.1"/>
    <property type="molecule type" value="Genomic_DNA"/>
</dbReference>
<organism evidence="4 5">
    <name type="scientific">Lysinibacillus xylanilyticus</name>
    <dbReference type="NCBI Taxonomy" id="582475"/>
    <lineage>
        <taxon>Bacteria</taxon>
        <taxon>Bacillati</taxon>
        <taxon>Bacillota</taxon>
        <taxon>Bacilli</taxon>
        <taxon>Bacillales</taxon>
        <taxon>Bacillaceae</taxon>
        <taxon>Lysinibacillus</taxon>
    </lineage>
</organism>
<dbReference type="Proteomes" id="UP000232101">
    <property type="component" value="Unassembled WGS sequence"/>
</dbReference>
<dbReference type="AlphaFoldDB" id="A0A2M9Q6B3"/>
<sequence length="308" mass="36099">MLSQSSTEIFIRTFENGDMPLLGELYRSVTAKENATFWWVGDEDNWSNVYCAFEDGKMVAKGQVSIINVVPPGRPKENNHSIYVNLKTLSERENDIALLDKVYQYLFIRAHQLKETLPKEYGTILCVGNDSEEIANNQFFIQKGYLHLNSLYSMNRDLNTQIPEIKLQEEFHFSYWKMETTNEERDYLDIEAEIWPDTPLGHNRLSEYKNNKLWTSMVIRHTDIIVGGLMVWQEEDHGVIEDVFVREPWRKRGIAQYLLTQALKYLKSHKLQEANLMVLTTNKSALSLYESVGFNTENEEIRYYTKLK</sequence>
<reference evidence="4 5" key="1">
    <citation type="submission" date="2017-11" db="EMBL/GenBank/DDBJ databases">
        <title>Bacterial isolate from king chilli rhizosphere.</title>
        <authorList>
            <person name="Takhelmayum P."/>
            <person name="Sarangthem I."/>
        </authorList>
    </citation>
    <scope>NUCLEOTIDE SEQUENCE [LARGE SCALE GENOMIC DNA]</scope>
    <source>
        <strain evidence="5">t26</strain>
    </source>
</reference>
<dbReference type="InterPro" id="IPR016181">
    <property type="entry name" value="Acyl_CoA_acyltransferase"/>
</dbReference>